<sequence length="233" mass="24942">MLADNQSTDVHLRVRLASRAMGRHGLTHAYGHVSQRISEDAFLVSPPQPLSTVAPHARGTEVALTEPLPEGVLGEVRLHREIYRRRPDVGGICRIQPPAVMALSVLGATPRTLHGLGTYFFPAPPLWNGTALVRDDEMAAAVAEHLGEAVAIVLRGNGAVVTGAGLEAACANAYFLEDAARVELALLPARTAALDIIEYSAEEAAARATSVGGIYERMWEFLCFGDLEWKGTA</sequence>
<dbReference type="InterPro" id="IPR001303">
    <property type="entry name" value="Aldolase_II/adducin_N"/>
</dbReference>
<dbReference type="KEGG" id="kim:G3T16_05390"/>
<comment type="similarity">
    <text evidence="1">Belongs to the aldolase class II family.</text>
</comment>
<feature type="domain" description="Class II aldolase/adducin N-terminal" evidence="2">
    <location>
        <begin position="12"/>
        <end position="184"/>
    </location>
</feature>
<protein>
    <submittedName>
        <fullName evidence="3">Class II aldolase/adducin family protein</fullName>
    </submittedName>
</protein>
<dbReference type="RefSeq" id="WP_163494157.1">
    <property type="nucleotide sequence ID" value="NZ_CP048711.1"/>
</dbReference>
<name>A0A6C0TZ28_9GAMM</name>
<dbReference type="Proteomes" id="UP000477680">
    <property type="component" value="Chromosome"/>
</dbReference>
<dbReference type="GO" id="GO:0005856">
    <property type="term" value="C:cytoskeleton"/>
    <property type="evidence" value="ECO:0007669"/>
    <property type="project" value="TreeGrafter"/>
</dbReference>
<dbReference type="Gene3D" id="3.40.225.10">
    <property type="entry name" value="Class II aldolase/adducin N-terminal domain"/>
    <property type="match status" value="1"/>
</dbReference>
<dbReference type="InterPro" id="IPR051017">
    <property type="entry name" value="Aldolase-II_Adducin_sf"/>
</dbReference>
<dbReference type="PANTHER" id="PTHR10672:SF3">
    <property type="entry name" value="PROTEIN HU-LI TAI SHAO"/>
    <property type="match status" value="1"/>
</dbReference>
<evidence type="ECO:0000259" key="2">
    <source>
        <dbReference type="SMART" id="SM01007"/>
    </source>
</evidence>
<dbReference type="AlphaFoldDB" id="A0A6C0TZ28"/>
<evidence type="ECO:0000313" key="4">
    <source>
        <dbReference type="Proteomes" id="UP000477680"/>
    </source>
</evidence>
<dbReference type="GO" id="GO:0051015">
    <property type="term" value="F:actin filament binding"/>
    <property type="evidence" value="ECO:0007669"/>
    <property type="project" value="TreeGrafter"/>
</dbReference>
<accession>A0A6C0TZ28</accession>
<dbReference type="SUPFAM" id="SSF53639">
    <property type="entry name" value="AraD/HMP-PK domain-like"/>
    <property type="match status" value="1"/>
</dbReference>
<gene>
    <name evidence="3" type="ORF">G3T16_05390</name>
</gene>
<dbReference type="EMBL" id="CP048711">
    <property type="protein sequence ID" value="QIB64908.1"/>
    <property type="molecule type" value="Genomic_DNA"/>
</dbReference>
<proteinExistence type="inferred from homology"/>
<evidence type="ECO:0000313" key="3">
    <source>
        <dbReference type="EMBL" id="QIB64908.1"/>
    </source>
</evidence>
<dbReference type="Pfam" id="PF00596">
    <property type="entry name" value="Aldolase_II"/>
    <property type="match status" value="1"/>
</dbReference>
<organism evidence="3 4">
    <name type="scientific">Kineobactrum salinum</name>
    <dbReference type="NCBI Taxonomy" id="2708301"/>
    <lineage>
        <taxon>Bacteria</taxon>
        <taxon>Pseudomonadati</taxon>
        <taxon>Pseudomonadota</taxon>
        <taxon>Gammaproteobacteria</taxon>
        <taxon>Cellvibrionales</taxon>
        <taxon>Halieaceae</taxon>
        <taxon>Kineobactrum</taxon>
    </lineage>
</organism>
<reference evidence="3 4" key="1">
    <citation type="submission" date="2020-02" db="EMBL/GenBank/DDBJ databases">
        <title>Genome sequencing for Kineobactrum sp. M2.</title>
        <authorList>
            <person name="Park S.-J."/>
        </authorList>
    </citation>
    <scope>NUCLEOTIDE SEQUENCE [LARGE SCALE GENOMIC DNA]</scope>
    <source>
        <strain evidence="3 4">M2</strain>
    </source>
</reference>
<evidence type="ECO:0000256" key="1">
    <source>
        <dbReference type="ARBA" id="ARBA00037961"/>
    </source>
</evidence>
<dbReference type="PANTHER" id="PTHR10672">
    <property type="entry name" value="ADDUCIN"/>
    <property type="match status" value="1"/>
</dbReference>
<dbReference type="SMART" id="SM01007">
    <property type="entry name" value="Aldolase_II"/>
    <property type="match status" value="1"/>
</dbReference>
<dbReference type="InterPro" id="IPR036409">
    <property type="entry name" value="Aldolase_II/adducin_N_sf"/>
</dbReference>
<dbReference type="GO" id="GO:0005996">
    <property type="term" value="P:monosaccharide metabolic process"/>
    <property type="evidence" value="ECO:0007669"/>
    <property type="project" value="UniProtKB-ARBA"/>
</dbReference>
<keyword evidence="4" id="KW-1185">Reference proteome</keyword>